<reference evidence="1" key="1">
    <citation type="submission" date="2018-11" db="EMBL/GenBank/DDBJ databases">
        <authorList>
            <consortium name="Pathogen Informatics"/>
        </authorList>
    </citation>
    <scope>NUCLEOTIDE SEQUENCE</scope>
</reference>
<evidence type="ECO:0000313" key="1">
    <source>
        <dbReference type="EMBL" id="VEL06714.1"/>
    </source>
</evidence>
<organism evidence="1 2">
    <name type="scientific">Protopolystoma xenopodis</name>
    <dbReference type="NCBI Taxonomy" id="117903"/>
    <lineage>
        <taxon>Eukaryota</taxon>
        <taxon>Metazoa</taxon>
        <taxon>Spiralia</taxon>
        <taxon>Lophotrochozoa</taxon>
        <taxon>Platyhelminthes</taxon>
        <taxon>Monogenea</taxon>
        <taxon>Polyopisthocotylea</taxon>
        <taxon>Polystomatidea</taxon>
        <taxon>Polystomatidae</taxon>
        <taxon>Protopolystoma</taxon>
    </lineage>
</organism>
<sequence length="88" mass="9866">MLHLFQVTESDVLTECSKTGDDCCLPYGGPDSNENLWPNLRTYINRMRSLDCVKKVRIPPVQYILHAESIRSGNPNCDIGLDLVSPDS</sequence>
<protein>
    <submittedName>
        <fullName evidence="1">Uncharacterized protein</fullName>
    </submittedName>
</protein>
<proteinExistence type="predicted"/>
<accession>A0A448W9X7</accession>
<dbReference type="Proteomes" id="UP000784294">
    <property type="component" value="Unassembled WGS sequence"/>
</dbReference>
<keyword evidence="2" id="KW-1185">Reference proteome</keyword>
<name>A0A448W9X7_9PLAT</name>
<dbReference type="OrthoDB" id="4951845at2759"/>
<dbReference type="AlphaFoldDB" id="A0A448W9X7"/>
<gene>
    <name evidence="1" type="ORF">PXEA_LOCUS154</name>
</gene>
<evidence type="ECO:0000313" key="2">
    <source>
        <dbReference type="Proteomes" id="UP000784294"/>
    </source>
</evidence>
<dbReference type="EMBL" id="CAAALY010000282">
    <property type="protein sequence ID" value="VEL06714.1"/>
    <property type="molecule type" value="Genomic_DNA"/>
</dbReference>
<comment type="caution">
    <text evidence="1">The sequence shown here is derived from an EMBL/GenBank/DDBJ whole genome shotgun (WGS) entry which is preliminary data.</text>
</comment>